<proteinExistence type="predicted"/>
<reference evidence="2 3" key="1">
    <citation type="submission" date="2019-03" db="EMBL/GenBank/DDBJ databases">
        <title>Genomic Encyclopedia of Type Strains, Phase IV (KMG-IV): sequencing the most valuable type-strain genomes for metagenomic binning, comparative biology and taxonomic classification.</title>
        <authorList>
            <person name="Goeker M."/>
        </authorList>
    </citation>
    <scope>NUCLEOTIDE SEQUENCE [LARGE SCALE GENOMIC DNA]</scope>
    <source>
        <strain evidence="2 3">DSM 18792</strain>
    </source>
</reference>
<feature type="domain" description="BioF2-like acetyltransferase" evidence="1">
    <location>
        <begin position="164"/>
        <end position="246"/>
    </location>
</feature>
<accession>A0A4R1RGD2</accession>
<name>A0A4R1RGD2_9FLAO</name>
<dbReference type="EMBL" id="SLUP01000006">
    <property type="protein sequence ID" value="TCL65031.1"/>
    <property type="molecule type" value="Genomic_DNA"/>
</dbReference>
<protein>
    <submittedName>
        <fullName evidence="2">Acetyltransferase (GNAT) family protein</fullName>
    </submittedName>
</protein>
<dbReference type="Proteomes" id="UP000295455">
    <property type="component" value="Unassembled WGS sequence"/>
</dbReference>
<dbReference type="Pfam" id="PF13480">
    <property type="entry name" value="Acetyltransf_6"/>
    <property type="match status" value="1"/>
</dbReference>
<keyword evidence="2" id="KW-0808">Transferase</keyword>
<dbReference type="SUPFAM" id="SSF55729">
    <property type="entry name" value="Acyl-CoA N-acyltransferases (Nat)"/>
    <property type="match status" value="1"/>
</dbReference>
<evidence type="ECO:0000313" key="3">
    <source>
        <dbReference type="Proteomes" id="UP000295455"/>
    </source>
</evidence>
<dbReference type="RefSeq" id="WP_207902864.1">
    <property type="nucleotide sequence ID" value="NZ_OX156936.1"/>
</dbReference>
<dbReference type="GO" id="GO:0016740">
    <property type="term" value="F:transferase activity"/>
    <property type="evidence" value="ECO:0007669"/>
    <property type="project" value="UniProtKB-KW"/>
</dbReference>
<dbReference type="InterPro" id="IPR038740">
    <property type="entry name" value="BioF2-like_GNAT_dom"/>
</dbReference>
<dbReference type="AlphaFoldDB" id="A0A4R1RGD2"/>
<dbReference type="InterPro" id="IPR016181">
    <property type="entry name" value="Acyl_CoA_acyltransferase"/>
</dbReference>
<gene>
    <name evidence="2" type="ORF">EV196_106222</name>
</gene>
<keyword evidence="3" id="KW-1185">Reference proteome</keyword>
<sequence length="382" mass="45428">MHKNFHETMAIKHKVPDGYLKLCFTHNKTNIYHLKKENLIANNTVLNVSLFPSYIEPQFSNSNAIDVVKIPQKKIIGYAVLIKNHPDLETLFKVEYKKNFRANILRFVNRFESCFNANYKLFYGDIMKEEYLFLMNTLHNMLTARFHQRNDSNKVLANWNSYLDSTNDLIKEKKASLFVIYNNTTPVHICLNHHFNNILFVSVPSYDINYSKFALGNVSLYKLLEWSVNNRYQIMDMAQGYLEYKRRWSNLIYDFEHHIIYPNKNTINKFLAKIEIQKLHFKNYLKSKNIDDLVENIKKRLKKNATYTEDLLYEFDTVELSNSNATTNITINSHTFNKIIKPINDFLYTHKEHLDDLKVFELIKEKEYILQGKGMIQKLYLK</sequence>
<organism evidence="2 3">
    <name type="scientific">Mariniflexile fucanivorans</name>
    <dbReference type="NCBI Taxonomy" id="264023"/>
    <lineage>
        <taxon>Bacteria</taxon>
        <taxon>Pseudomonadati</taxon>
        <taxon>Bacteroidota</taxon>
        <taxon>Flavobacteriia</taxon>
        <taxon>Flavobacteriales</taxon>
        <taxon>Flavobacteriaceae</taxon>
        <taxon>Mariniflexile</taxon>
    </lineage>
</organism>
<comment type="caution">
    <text evidence="2">The sequence shown here is derived from an EMBL/GenBank/DDBJ whole genome shotgun (WGS) entry which is preliminary data.</text>
</comment>
<evidence type="ECO:0000259" key="1">
    <source>
        <dbReference type="Pfam" id="PF13480"/>
    </source>
</evidence>
<evidence type="ECO:0000313" key="2">
    <source>
        <dbReference type="EMBL" id="TCL65031.1"/>
    </source>
</evidence>